<keyword evidence="2" id="KW-1185">Reference proteome</keyword>
<gene>
    <name evidence="1" type="ORF">SCF082_LOCUS24066</name>
</gene>
<sequence>SMTTKAMIDAMGTKGYWTSPGGKTPAQTLYSALLREIQNKGKDARIVKVTAAVQQAINDGYRSRAIDADDLVEVLLAIADRLDPPVPETTNEVAFPCPECGESDVDRLIWQDDEFVRCDS</sequence>
<reference evidence="1 2" key="1">
    <citation type="submission" date="2024-02" db="EMBL/GenBank/DDBJ databases">
        <authorList>
            <person name="Chen Y."/>
            <person name="Shah S."/>
            <person name="Dougan E. K."/>
            <person name="Thang M."/>
            <person name="Chan C."/>
        </authorList>
    </citation>
    <scope>NUCLEOTIDE SEQUENCE [LARGE SCALE GENOMIC DNA]</scope>
</reference>
<dbReference type="EMBL" id="CAXAMM010017730">
    <property type="protein sequence ID" value="CAK9041757.1"/>
    <property type="molecule type" value="Genomic_DNA"/>
</dbReference>
<organism evidence="1 2">
    <name type="scientific">Durusdinium trenchii</name>
    <dbReference type="NCBI Taxonomy" id="1381693"/>
    <lineage>
        <taxon>Eukaryota</taxon>
        <taxon>Sar</taxon>
        <taxon>Alveolata</taxon>
        <taxon>Dinophyceae</taxon>
        <taxon>Suessiales</taxon>
        <taxon>Symbiodiniaceae</taxon>
        <taxon>Durusdinium</taxon>
    </lineage>
</organism>
<evidence type="ECO:0000313" key="2">
    <source>
        <dbReference type="Proteomes" id="UP001642464"/>
    </source>
</evidence>
<dbReference type="Proteomes" id="UP001642464">
    <property type="component" value="Unassembled WGS sequence"/>
</dbReference>
<name>A0ABP0LRE2_9DINO</name>
<accession>A0ABP0LRE2</accession>
<evidence type="ECO:0000313" key="1">
    <source>
        <dbReference type="EMBL" id="CAK9041757.1"/>
    </source>
</evidence>
<feature type="non-terminal residue" evidence="1">
    <location>
        <position position="1"/>
    </location>
</feature>
<feature type="non-terminal residue" evidence="1">
    <location>
        <position position="120"/>
    </location>
</feature>
<comment type="caution">
    <text evidence="1">The sequence shown here is derived from an EMBL/GenBank/DDBJ whole genome shotgun (WGS) entry which is preliminary data.</text>
</comment>
<proteinExistence type="predicted"/>
<protein>
    <submittedName>
        <fullName evidence="1">Uncharacterized protein</fullName>
    </submittedName>
</protein>